<evidence type="ECO:0000256" key="6">
    <source>
        <dbReference type="ARBA" id="ARBA00022448"/>
    </source>
</evidence>
<keyword evidence="6" id="KW-0813">Transport</keyword>
<evidence type="ECO:0000256" key="2">
    <source>
        <dbReference type="ARBA" id="ARBA00004123"/>
    </source>
</evidence>
<dbReference type="Proteomes" id="UP001605036">
    <property type="component" value="Unassembled WGS sequence"/>
</dbReference>
<feature type="compositionally biased region" description="Acidic residues" evidence="10">
    <location>
        <begin position="294"/>
        <end position="304"/>
    </location>
</feature>
<keyword evidence="9" id="KW-0539">Nucleus</keyword>
<keyword evidence="13" id="KW-1185">Reference proteome</keyword>
<evidence type="ECO:0000259" key="11">
    <source>
        <dbReference type="Pfam" id="PF08574"/>
    </source>
</evidence>
<evidence type="ECO:0000256" key="9">
    <source>
        <dbReference type="ARBA" id="ARBA00023242"/>
    </source>
</evidence>
<evidence type="ECO:0000256" key="5">
    <source>
        <dbReference type="ARBA" id="ARBA00017036"/>
    </source>
</evidence>
<feature type="region of interest" description="Disordered" evidence="10">
    <location>
        <begin position="37"/>
        <end position="57"/>
    </location>
</feature>
<feature type="compositionally biased region" description="Acidic residues" evidence="10">
    <location>
        <begin position="340"/>
        <end position="350"/>
    </location>
</feature>
<evidence type="ECO:0000256" key="10">
    <source>
        <dbReference type="SAM" id="MobiDB-lite"/>
    </source>
</evidence>
<dbReference type="PANTHER" id="PTHR31196:SF2">
    <property type="entry name" value="RNA POLYMERASE II NUCLEAR LOCALIZATION PROTEIN SLC7A6OS-RELATED"/>
    <property type="match status" value="1"/>
</dbReference>
<evidence type="ECO:0000256" key="7">
    <source>
        <dbReference type="ARBA" id="ARBA00022490"/>
    </source>
</evidence>
<comment type="caution">
    <text evidence="12">The sequence shown here is derived from an EMBL/GenBank/DDBJ whole genome shotgun (WGS) entry which is preliminary data.</text>
</comment>
<dbReference type="EMBL" id="JBHFFA010000002">
    <property type="protein sequence ID" value="KAL2643925.1"/>
    <property type="molecule type" value="Genomic_DNA"/>
</dbReference>
<reference evidence="12 13" key="1">
    <citation type="submission" date="2024-09" db="EMBL/GenBank/DDBJ databases">
        <title>Chromosome-scale assembly of Riccia fluitans.</title>
        <authorList>
            <person name="Paukszto L."/>
            <person name="Sawicki J."/>
            <person name="Karawczyk K."/>
            <person name="Piernik-Szablinska J."/>
            <person name="Szczecinska M."/>
            <person name="Mazdziarz M."/>
        </authorList>
    </citation>
    <scope>NUCLEOTIDE SEQUENCE [LARGE SCALE GENOMIC DNA]</scope>
    <source>
        <strain evidence="12">Rf_01</strain>
        <tissue evidence="12">Aerial parts of the thallus</tissue>
    </source>
</reference>
<dbReference type="PANTHER" id="PTHR31196">
    <property type="entry name" value="RNA POLYMERASE II NUCLEAR LOCALIZATION PROTEIN SLC7A6OS-RELATED"/>
    <property type="match status" value="1"/>
</dbReference>
<protein>
    <recommendedName>
        <fullName evidence="5">Probable RNA polymerase II nuclear localization protein SLC7A6OS</fullName>
    </recommendedName>
</protein>
<accession>A0ABD1Z8W4</accession>
<dbReference type="GO" id="GO:0015031">
    <property type="term" value="P:protein transport"/>
    <property type="evidence" value="ECO:0007669"/>
    <property type="project" value="UniProtKB-KW"/>
</dbReference>
<proteinExistence type="inferred from homology"/>
<evidence type="ECO:0000313" key="13">
    <source>
        <dbReference type="Proteomes" id="UP001605036"/>
    </source>
</evidence>
<comment type="similarity">
    <text evidence="4">Belongs to the IWR1/SLC7A6OS family.</text>
</comment>
<name>A0ABD1Z8W4_9MARC</name>
<feature type="compositionally biased region" description="Basic and acidic residues" evidence="10">
    <location>
        <begin position="123"/>
        <end position="138"/>
    </location>
</feature>
<dbReference type="Pfam" id="PF08574">
    <property type="entry name" value="Iwr1"/>
    <property type="match status" value="1"/>
</dbReference>
<evidence type="ECO:0000256" key="8">
    <source>
        <dbReference type="ARBA" id="ARBA00022927"/>
    </source>
</evidence>
<dbReference type="InterPro" id="IPR013883">
    <property type="entry name" value="TF_Iwr1_dom"/>
</dbReference>
<dbReference type="AlphaFoldDB" id="A0ABD1Z8W4"/>
<feature type="compositionally biased region" description="Acidic residues" evidence="10">
    <location>
        <begin position="312"/>
        <end position="325"/>
    </location>
</feature>
<feature type="compositionally biased region" description="Basic residues" evidence="10">
    <location>
        <begin position="37"/>
        <end position="46"/>
    </location>
</feature>
<sequence length="362" mass="41154">MSEASRGDNKDNVLAKGKAAAIGEAIIISTEAFTHGGVKKVQRPHKSSNGPPGPTVVQIKRKRTDEPIESLWLEVTTAAKKRHTLGFQNLTVAREDSTPTKLLFRRVESLSSSGVKELSLPKLLEKSKERKRPRDATDNNHQLKKFKDQDIAKTARFEQVRTDRKAKEKTEEDDAGLELFKLYEVVRVDVEAESTQKAARREKARREAEPTEGQLLCNYLPLLREHLPELAAEIDATAATSSTTTTSTDVPVEEYIYDVYTLDEEMDNYDGDVAYYPTIQVIDHRSYDWRELNDSDYDSEDSNDENNPNNDYPEEEGTDSEDCIDTDSSGYPFDDPYAQESEEYDTSISDDDNRNMIWRPRK</sequence>
<feature type="region of interest" description="Disordered" evidence="10">
    <location>
        <begin position="121"/>
        <end position="148"/>
    </location>
</feature>
<dbReference type="InterPro" id="IPR040218">
    <property type="entry name" value="SLC7A6OS"/>
</dbReference>
<evidence type="ECO:0000313" key="12">
    <source>
        <dbReference type="EMBL" id="KAL2643925.1"/>
    </source>
</evidence>
<evidence type="ECO:0000256" key="3">
    <source>
        <dbReference type="ARBA" id="ARBA00004496"/>
    </source>
</evidence>
<comment type="function">
    <text evidence="1">Directs RNA polymerase II nuclear import.</text>
</comment>
<evidence type="ECO:0000256" key="4">
    <source>
        <dbReference type="ARBA" id="ARBA00010218"/>
    </source>
</evidence>
<dbReference type="GO" id="GO:0005634">
    <property type="term" value="C:nucleus"/>
    <property type="evidence" value="ECO:0007669"/>
    <property type="project" value="UniProtKB-SubCell"/>
</dbReference>
<dbReference type="GO" id="GO:0005737">
    <property type="term" value="C:cytoplasm"/>
    <property type="evidence" value="ECO:0007669"/>
    <property type="project" value="UniProtKB-SubCell"/>
</dbReference>
<organism evidence="12 13">
    <name type="scientific">Riccia fluitans</name>
    <dbReference type="NCBI Taxonomy" id="41844"/>
    <lineage>
        <taxon>Eukaryota</taxon>
        <taxon>Viridiplantae</taxon>
        <taxon>Streptophyta</taxon>
        <taxon>Embryophyta</taxon>
        <taxon>Marchantiophyta</taxon>
        <taxon>Marchantiopsida</taxon>
        <taxon>Marchantiidae</taxon>
        <taxon>Marchantiales</taxon>
        <taxon>Ricciaceae</taxon>
        <taxon>Riccia</taxon>
    </lineage>
</organism>
<feature type="region of interest" description="Disordered" evidence="10">
    <location>
        <begin position="292"/>
        <end position="362"/>
    </location>
</feature>
<feature type="domain" description="Transcription factor Iwr1" evidence="11">
    <location>
        <begin position="253"/>
        <end position="316"/>
    </location>
</feature>
<keyword evidence="7" id="KW-0963">Cytoplasm</keyword>
<gene>
    <name evidence="12" type="ORF">R1flu_011512</name>
</gene>
<keyword evidence="8" id="KW-0653">Protein transport</keyword>
<evidence type="ECO:0000256" key="1">
    <source>
        <dbReference type="ARBA" id="ARBA00003202"/>
    </source>
</evidence>
<comment type="subcellular location">
    <subcellularLocation>
        <location evidence="3">Cytoplasm</location>
    </subcellularLocation>
    <subcellularLocation>
        <location evidence="2">Nucleus</location>
    </subcellularLocation>
</comment>